<protein>
    <submittedName>
        <fullName evidence="6">Putative secreted protein (Por secretion system target)</fullName>
    </submittedName>
</protein>
<organism evidence="6 7">
    <name type="scientific">Hallerella succinigenes</name>
    <dbReference type="NCBI Taxonomy" id="1896222"/>
    <lineage>
        <taxon>Bacteria</taxon>
        <taxon>Pseudomonadati</taxon>
        <taxon>Fibrobacterota</taxon>
        <taxon>Fibrobacteria</taxon>
        <taxon>Fibrobacterales</taxon>
        <taxon>Fibrobacteraceae</taxon>
        <taxon>Hallerella</taxon>
    </lineage>
</organism>
<name>A0A2M9A890_9BACT</name>
<reference evidence="6 7" key="1">
    <citation type="submission" date="2017-11" db="EMBL/GenBank/DDBJ databases">
        <title>Animal gut microbial communities from fecal samples from Wisconsin, USA.</title>
        <authorList>
            <person name="Neumann A."/>
        </authorList>
    </citation>
    <scope>NUCLEOTIDE SEQUENCE [LARGE SCALE GENOMIC DNA]</scope>
    <source>
        <strain evidence="6 7">UWS3</strain>
    </source>
</reference>
<gene>
    <name evidence="6" type="ORF">BGX16_1943</name>
</gene>
<feature type="region of interest" description="Disordered" evidence="3">
    <location>
        <begin position="555"/>
        <end position="582"/>
    </location>
</feature>
<dbReference type="NCBIfam" id="TIGR04183">
    <property type="entry name" value="Por_Secre_tail"/>
    <property type="match status" value="1"/>
</dbReference>
<dbReference type="InterPro" id="IPR008979">
    <property type="entry name" value="Galactose-bd-like_sf"/>
</dbReference>
<feature type="domain" description="Glycoside hydrolase family 5" evidence="5">
    <location>
        <begin position="57"/>
        <end position="305"/>
    </location>
</feature>
<dbReference type="SUPFAM" id="SSF51445">
    <property type="entry name" value="(Trans)glycosidases"/>
    <property type="match status" value="1"/>
</dbReference>
<evidence type="ECO:0000256" key="3">
    <source>
        <dbReference type="SAM" id="MobiDB-lite"/>
    </source>
</evidence>
<evidence type="ECO:0000256" key="2">
    <source>
        <dbReference type="ARBA" id="ARBA00023295"/>
    </source>
</evidence>
<dbReference type="Pfam" id="PF00150">
    <property type="entry name" value="Cellulase"/>
    <property type="match status" value="1"/>
</dbReference>
<dbReference type="GO" id="GO:0004553">
    <property type="term" value="F:hydrolase activity, hydrolyzing O-glycosyl compounds"/>
    <property type="evidence" value="ECO:0007669"/>
    <property type="project" value="InterPro"/>
</dbReference>
<evidence type="ECO:0000256" key="4">
    <source>
        <dbReference type="SAM" id="SignalP"/>
    </source>
</evidence>
<evidence type="ECO:0000313" key="6">
    <source>
        <dbReference type="EMBL" id="PJJ41935.1"/>
    </source>
</evidence>
<dbReference type="RefSeq" id="WP_100425840.1">
    <property type="nucleotide sequence ID" value="NZ_PGEX01000001.1"/>
</dbReference>
<comment type="caution">
    <text evidence="6">The sequence shown here is derived from an EMBL/GenBank/DDBJ whole genome shotgun (WGS) entry which is preliminary data.</text>
</comment>
<dbReference type="AlphaFoldDB" id="A0A2M9A890"/>
<feature type="chain" id="PRO_5014863929" evidence="4">
    <location>
        <begin position="33"/>
        <end position="767"/>
    </location>
</feature>
<dbReference type="EMBL" id="PGEX01000001">
    <property type="protein sequence ID" value="PJJ41935.1"/>
    <property type="molecule type" value="Genomic_DNA"/>
</dbReference>
<dbReference type="InterPro" id="IPR026444">
    <property type="entry name" value="Secre_tail"/>
</dbReference>
<dbReference type="InterPro" id="IPR018087">
    <property type="entry name" value="Glyco_hydro_5_CS"/>
</dbReference>
<dbReference type="InterPro" id="IPR017853">
    <property type="entry name" value="GH"/>
</dbReference>
<dbReference type="PANTHER" id="PTHR34142">
    <property type="entry name" value="ENDO-BETA-1,4-GLUCANASE A"/>
    <property type="match status" value="1"/>
</dbReference>
<dbReference type="Proteomes" id="UP000231134">
    <property type="component" value="Unassembled WGS sequence"/>
</dbReference>
<dbReference type="PROSITE" id="PS00659">
    <property type="entry name" value="GLYCOSYL_HYDROL_F5"/>
    <property type="match status" value="1"/>
</dbReference>
<sequence length="767" mass="81932">MNFSFTKSVLTVGVLAMSLATLSFGRVGPVSAYGQLQAGTNSSGKGQIYGSCKGVTSGNEVAVQGMSLFWSIASDVGAPFWTADYVSGLVQKQNIQLIRAPMGVDEDWGAGNYFNKNGYYQSLMNTVVQAAIDNDIYVIIDYHSHKASDNVENAKTFFSYMAEKWGKYDNVIFEIFNEPTTQSWDTIKTYADTVVSTIRQYSDNLILVGSRSWDQFPNEASSNPVTDSKNNTAYTFHYYAGSHSTRTEGANAVSAMNSGLSVFVSEWGTVNADGGGSVSGTSSTWLSWMNQHKLSGANWSVSNKNEGASYFSGSAWNYSESGKWVNTNIFSKLPTSYTACSGTTITSSSSAASSSSYVQPAGTTDYIDDFEDGDNYAFTGGEWYAYTDKGDDGASTITNGPGKNGGYNVVLPGSTTGNSTSYVAGITGVTLSQGGNKYDPYVALGVGLNETQTAYDLSSCTAITYKYKGAAHNFKAEDTAVKDYGYHQITKTASTSWTTVTIPWDMLAQESWADDVTLSKKRIAKLTWEIKGNQPSLNYLYVDDVRCSGMAIVPVESPSSSSSAKSSSSTNSSSSNAVSSSSATSSSSVVVSSSSAISAAGYVINGSTNQTVAKNTAFETITITNVTSFSRETWNLASIGNINFTYAGNSVTISGTVESWATEGSYTETIKVNGETITISLNVVNEQSTSIAADKTAQSLHLAVLGRTLHVSTATPVTVEVFDMQGRALKRFFQVNESVSLESMQSGSYIVRVHAGSMNSTQRISIH</sequence>
<evidence type="ECO:0000256" key="1">
    <source>
        <dbReference type="ARBA" id="ARBA00022801"/>
    </source>
</evidence>
<feature type="signal peptide" evidence="4">
    <location>
        <begin position="1"/>
        <end position="32"/>
    </location>
</feature>
<dbReference type="PANTHER" id="PTHR34142:SF1">
    <property type="entry name" value="GLYCOSIDE HYDROLASE FAMILY 5 DOMAIN-CONTAINING PROTEIN"/>
    <property type="match status" value="1"/>
</dbReference>
<evidence type="ECO:0000313" key="7">
    <source>
        <dbReference type="Proteomes" id="UP000231134"/>
    </source>
</evidence>
<accession>A0A2M9A890</accession>
<dbReference type="GO" id="GO:0000272">
    <property type="term" value="P:polysaccharide catabolic process"/>
    <property type="evidence" value="ECO:0007669"/>
    <property type="project" value="InterPro"/>
</dbReference>
<dbReference type="Gene3D" id="3.20.20.80">
    <property type="entry name" value="Glycosidases"/>
    <property type="match status" value="1"/>
</dbReference>
<dbReference type="OrthoDB" id="9767091at2"/>
<keyword evidence="2" id="KW-0326">Glycosidase</keyword>
<keyword evidence="7" id="KW-1185">Reference proteome</keyword>
<dbReference type="InterPro" id="IPR001547">
    <property type="entry name" value="Glyco_hydro_5"/>
</dbReference>
<dbReference type="SUPFAM" id="SSF49785">
    <property type="entry name" value="Galactose-binding domain-like"/>
    <property type="match status" value="1"/>
</dbReference>
<keyword evidence="4" id="KW-0732">Signal</keyword>
<proteinExistence type="predicted"/>
<evidence type="ECO:0000259" key="5">
    <source>
        <dbReference type="Pfam" id="PF00150"/>
    </source>
</evidence>
<keyword evidence="1" id="KW-0378">Hydrolase</keyword>